<evidence type="ECO:0000256" key="3">
    <source>
        <dbReference type="ARBA" id="ARBA00050776"/>
    </source>
</evidence>
<keyword evidence="2" id="KW-0663">Pyridoxal phosphate</keyword>
<dbReference type="AlphaFoldDB" id="J9DXG9"/>
<evidence type="ECO:0000313" key="7">
    <source>
        <dbReference type="EMBL" id="EJW21717.1"/>
    </source>
</evidence>
<dbReference type="InterPro" id="IPR020578">
    <property type="entry name" value="Aminotrans_V_PyrdxlP_BS"/>
</dbReference>
<comment type="cofactor">
    <cofactor evidence="1 5">
        <name>pyridoxal 5'-phosphate</name>
        <dbReference type="ChEBI" id="CHEBI:597326"/>
    </cofactor>
</comment>
<dbReference type="InterPro" id="IPR015424">
    <property type="entry name" value="PyrdxlP-dep_Trfase"/>
</dbReference>
<dbReference type="EMBL" id="ALYF01000002">
    <property type="protein sequence ID" value="EJW21717.1"/>
    <property type="molecule type" value="Genomic_DNA"/>
</dbReference>
<evidence type="ECO:0000256" key="2">
    <source>
        <dbReference type="ARBA" id="ARBA00022898"/>
    </source>
</evidence>
<dbReference type="PANTHER" id="PTHR43586:SF8">
    <property type="entry name" value="CYSTEINE DESULFURASE 1, CHLOROPLASTIC"/>
    <property type="match status" value="1"/>
</dbReference>
<protein>
    <recommendedName>
        <fullName evidence="6">Aminotransferase class V domain-containing protein</fullName>
    </recommendedName>
</protein>
<dbReference type="Gene3D" id="3.40.640.10">
    <property type="entry name" value="Type I PLP-dependent aspartate aminotransferase-like (Major domain)"/>
    <property type="match status" value="1"/>
</dbReference>
<name>J9DXG9_9PROT</name>
<dbReference type="InterPro" id="IPR015421">
    <property type="entry name" value="PyrdxlP-dep_Trfase_major"/>
</dbReference>
<evidence type="ECO:0000256" key="4">
    <source>
        <dbReference type="RuleBase" id="RU004075"/>
    </source>
</evidence>
<comment type="caution">
    <text evidence="7">The sequence shown here is derived from an EMBL/GenBank/DDBJ whole genome shotgun (WGS) entry which is preliminary data.</text>
</comment>
<dbReference type="PATRIC" id="fig|1220535.3.peg.109"/>
<evidence type="ECO:0000256" key="1">
    <source>
        <dbReference type="ARBA" id="ARBA00001933"/>
    </source>
</evidence>
<dbReference type="PANTHER" id="PTHR43586">
    <property type="entry name" value="CYSTEINE DESULFURASE"/>
    <property type="match status" value="1"/>
</dbReference>
<dbReference type="STRING" id="1220535.IMCC14465_01110"/>
<dbReference type="InterPro" id="IPR000192">
    <property type="entry name" value="Aminotrans_V_dom"/>
</dbReference>
<sequence>MARAVGAVSLVDGAQSLPHFKVDVQKLGCDFLTFSGHKIFAPTGIGALYGRRDLLDQMSPWQGGGA</sequence>
<evidence type="ECO:0000313" key="8">
    <source>
        <dbReference type="Proteomes" id="UP000004836"/>
    </source>
</evidence>
<keyword evidence="8" id="KW-1185">Reference proteome</keyword>
<dbReference type="eggNOG" id="COG0520">
    <property type="taxonomic scope" value="Bacteria"/>
</dbReference>
<evidence type="ECO:0000259" key="6">
    <source>
        <dbReference type="Pfam" id="PF00266"/>
    </source>
</evidence>
<comment type="catalytic activity">
    <reaction evidence="3">
        <text>(sulfur carrier)-H + L-cysteine = (sulfur carrier)-SH + L-alanine</text>
        <dbReference type="Rhea" id="RHEA:43892"/>
        <dbReference type="Rhea" id="RHEA-COMP:14737"/>
        <dbReference type="Rhea" id="RHEA-COMP:14739"/>
        <dbReference type="ChEBI" id="CHEBI:29917"/>
        <dbReference type="ChEBI" id="CHEBI:35235"/>
        <dbReference type="ChEBI" id="CHEBI:57972"/>
        <dbReference type="ChEBI" id="CHEBI:64428"/>
        <dbReference type="EC" id="2.8.1.7"/>
    </reaction>
</comment>
<accession>J9DXG9</accession>
<dbReference type="SUPFAM" id="SSF53383">
    <property type="entry name" value="PLP-dependent transferases"/>
    <property type="match status" value="1"/>
</dbReference>
<dbReference type="Proteomes" id="UP000004836">
    <property type="component" value="Unassembled WGS sequence"/>
</dbReference>
<dbReference type="Pfam" id="PF00266">
    <property type="entry name" value="Aminotran_5"/>
    <property type="match status" value="1"/>
</dbReference>
<proteinExistence type="inferred from homology"/>
<feature type="domain" description="Aminotransferase class V" evidence="6">
    <location>
        <begin position="2"/>
        <end position="66"/>
    </location>
</feature>
<dbReference type="GO" id="GO:0031071">
    <property type="term" value="F:cysteine desulfurase activity"/>
    <property type="evidence" value="ECO:0007669"/>
    <property type="project" value="UniProtKB-EC"/>
</dbReference>
<reference evidence="7 8" key="1">
    <citation type="journal article" date="2012" name="J. Bacteriol.">
        <title>Genome Sequence of Strain IMCC14465, Isolated from the East Sea, Belonging to the PS1 Clade of Alphaproteobacteria.</title>
        <authorList>
            <person name="Yang S.J."/>
            <person name="Kang I."/>
            <person name="Cho J.C."/>
        </authorList>
    </citation>
    <scope>NUCLEOTIDE SEQUENCE [LARGE SCALE GENOMIC DNA]</scope>
    <source>
        <strain evidence="7 8">IMCC14465</strain>
    </source>
</reference>
<dbReference type="PROSITE" id="PS00595">
    <property type="entry name" value="AA_TRANSFER_CLASS_5"/>
    <property type="match status" value="1"/>
</dbReference>
<comment type="similarity">
    <text evidence="4">Belongs to the class-V pyridoxal-phosphate-dependent aminotransferase family.</text>
</comment>
<organism evidence="7 8">
    <name type="scientific">alpha proteobacterium IMCC14465</name>
    <dbReference type="NCBI Taxonomy" id="1220535"/>
    <lineage>
        <taxon>Bacteria</taxon>
        <taxon>Pseudomonadati</taxon>
        <taxon>Pseudomonadota</taxon>
        <taxon>Alphaproteobacteria</taxon>
        <taxon>PS1 clade</taxon>
    </lineage>
</organism>
<evidence type="ECO:0000256" key="5">
    <source>
        <dbReference type="RuleBase" id="RU004504"/>
    </source>
</evidence>
<gene>
    <name evidence="7" type="ORF">IMCC14465_01110</name>
</gene>